<dbReference type="SMART" id="SM00823">
    <property type="entry name" value="PKS_PP"/>
    <property type="match status" value="1"/>
</dbReference>
<proteinExistence type="predicted"/>
<dbReference type="InterPro" id="IPR036736">
    <property type="entry name" value="ACP-like_sf"/>
</dbReference>
<dbReference type="InterPro" id="IPR009081">
    <property type="entry name" value="PP-bd_ACP"/>
</dbReference>
<name>A0A2N8TBD2_9ACTN</name>
<feature type="domain" description="Carrier" evidence="3">
    <location>
        <begin position="7"/>
        <end position="81"/>
    </location>
</feature>
<keyword evidence="5" id="KW-1185">Reference proteome</keyword>
<dbReference type="RefSeq" id="WP_146046398.1">
    <property type="nucleotide sequence ID" value="NZ_POUC01000756.1"/>
</dbReference>
<feature type="non-terminal residue" evidence="4">
    <location>
        <position position="98"/>
    </location>
</feature>
<gene>
    <name evidence="4" type="ORF">C1J00_42460</name>
</gene>
<evidence type="ECO:0000256" key="1">
    <source>
        <dbReference type="ARBA" id="ARBA00022450"/>
    </source>
</evidence>
<dbReference type="Proteomes" id="UP000235943">
    <property type="component" value="Unassembled WGS sequence"/>
</dbReference>
<dbReference type="GO" id="GO:0031177">
    <property type="term" value="F:phosphopantetheine binding"/>
    <property type="evidence" value="ECO:0007669"/>
    <property type="project" value="InterPro"/>
</dbReference>
<accession>A0A2N8TBD2</accession>
<dbReference type="AlphaFoldDB" id="A0A2N8TBD2"/>
<evidence type="ECO:0000313" key="4">
    <source>
        <dbReference type="EMBL" id="PNG16338.1"/>
    </source>
</evidence>
<sequence>MRPVDEAALRRLIAERVAAWNGTTPQDVPMDRPLADLGMASRDAVALAGELSRATGRELPTTLLWEAPTGEALVARLCGAGAPGAVAAPVPPAGGPGG</sequence>
<dbReference type="SUPFAM" id="SSF47336">
    <property type="entry name" value="ACP-like"/>
    <property type="match status" value="1"/>
</dbReference>
<evidence type="ECO:0000256" key="2">
    <source>
        <dbReference type="ARBA" id="ARBA00022553"/>
    </source>
</evidence>
<comment type="caution">
    <text evidence="4">The sequence shown here is derived from an EMBL/GenBank/DDBJ whole genome shotgun (WGS) entry which is preliminary data.</text>
</comment>
<keyword evidence="1" id="KW-0596">Phosphopantetheine</keyword>
<protein>
    <recommendedName>
        <fullName evidence="3">Carrier domain-containing protein</fullName>
    </recommendedName>
</protein>
<dbReference type="PROSITE" id="PS50075">
    <property type="entry name" value="CARRIER"/>
    <property type="match status" value="1"/>
</dbReference>
<reference evidence="4 5" key="1">
    <citation type="submission" date="2018-01" db="EMBL/GenBank/DDBJ databases">
        <title>Draft genome sequence of Streptomyces sp. 13K301.</title>
        <authorList>
            <person name="Sahin N."/>
            <person name="Saygin H."/>
            <person name="Ay H."/>
        </authorList>
    </citation>
    <scope>NUCLEOTIDE SEQUENCE [LARGE SCALE GENOMIC DNA]</scope>
    <source>
        <strain evidence="4 5">13K301</strain>
    </source>
</reference>
<keyword evidence="2" id="KW-0597">Phosphoprotein</keyword>
<dbReference type="Gene3D" id="1.10.1200.10">
    <property type="entry name" value="ACP-like"/>
    <property type="match status" value="1"/>
</dbReference>
<dbReference type="GO" id="GO:0017000">
    <property type="term" value="P:antibiotic biosynthetic process"/>
    <property type="evidence" value="ECO:0007669"/>
    <property type="project" value="UniProtKB-ARBA"/>
</dbReference>
<dbReference type="Pfam" id="PF00550">
    <property type="entry name" value="PP-binding"/>
    <property type="match status" value="1"/>
</dbReference>
<dbReference type="InterPro" id="IPR020806">
    <property type="entry name" value="PKS_PP-bd"/>
</dbReference>
<evidence type="ECO:0000313" key="5">
    <source>
        <dbReference type="Proteomes" id="UP000235943"/>
    </source>
</evidence>
<dbReference type="EMBL" id="POUC01000756">
    <property type="protein sequence ID" value="PNG16338.1"/>
    <property type="molecule type" value="Genomic_DNA"/>
</dbReference>
<evidence type="ECO:0000259" key="3">
    <source>
        <dbReference type="PROSITE" id="PS50075"/>
    </source>
</evidence>
<organism evidence="4 5">
    <name type="scientific">Streptomyces cahuitamycinicus</name>
    <dbReference type="NCBI Taxonomy" id="2070367"/>
    <lineage>
        <taxon>Bacteria</taxon>
        <taxon>Bacillati</taxon>
        <taxon>Actinomycetota</taxon>
        <taxon>Actinomycetes</taxon>
        <taxon>Kitasatosporales</taxon>
        <taxon>Streptomycetaceae</taxon>
        <taxon>Streptomyces</taxon>
    </lineage>
</organism>
<dbReference type="OrthoDB" id="9778690at2"/>